<reference evidence="7 8" key="2">
    <citation type="submission" date="2018-11" db="EMBL/GenBank/DDBJ databases">
        <authorList>
            <consortium name="Pathogen Informatics"/>
        </authorList>
    </citation>
    <scope>NUCLEOTIDE SEQUENCE [LARGE SCALE GENOMIC DNA]</scope>
</reference>
<dbReference type="PANTHER" id="PTHR13129:SF4">
    <property type="entry name" value="DDB1- AND CUL4-ASSOCIATED FACTOR 1"/>
    <property type="match status" value="1"/>
</dbReference>
<dbReference type="STRING" id="6280.A0A0N4SY91"/>
<feature type="compositionally biased region" description="Polar residues" evidence="6">
    <location>
        <begin position="1"/>
        <end position="11"/>
    </location>
</feature>
<feature type="region of interest" description="Disordered" evidence="6">
    <location>
        <begin position="1634"/>
        <end position="1677"/>
    </location>
</feature>
<name>A0A0N4SY91_BRUPA</name>
<feature type="compositionally biased region" description="Acidic residues" evidence="6">
    <location>
        <begin position="1550"/>
        <end position="1563"/>
    </location>
</feature>
<dbReference type="Gene3D" id="2.130.10.10">
    <property type="entry name" value="YVTN repeat-like/Quinoprotein amine dehydrogenase"/>
    <property type="match status" value="1"/>
</dbReference>
<feature type="compositionally biased region" description="Acidic residues" evidence="6">
    <location>
        <begin position="1634"/>
        <end position="1651"/>
    </location>
</feature>
<keyword evidence="4" id="KW-0833">Ubl conjugation pathway</keyword>
<dbReference type="InterPro" id="IPR015943">
    <property type="entry name" value="WD40/YVTN_repeat-like_dom_sf"/>
</dbReference>
<sequence length="1677" mass="189655">MFAPSRSSHGTHATHLPHPSQSSAAGELQAILAVWEAENDNASFSAKLSIIRLSELIEEATDDFLKQDPDPLDGRHPAKTYPSCILGHLLKVISRYEEFMNKLLVSYLMSRDDVELNIASARLLLNIIPGLDSTVLSEPEGLIPQLYRWAENDATNCYLRAYSFGLLAAALDVTSVASSLKLENSALIPIALRRLKDLFVSYFEQMEKEKQETAEISEPDKENKEENVEDSGPFAGMPREIFHSGERPSLADVLKERETARYCGEEASGPSVAVIANNFTGSLYSEERKSILRICEPIYESSVSENLELSVPPRKKVRLDREQHASFYETRCSSTSLGSFIEGKSNSQWAVIQKRRLGEYRIFPLTTVMEQRLIIQYLTPIGEYQDLLKETYENRSLDLVLRYLEGARNHDSRLIFDVLKYLAGLLVHRRLALDFVAAGGVDLLIRIERDSLASVVVGTCLYYLAYNADAMEGVCLLPEQTLNELVHYALWLLEHSYESGRAGSSMFFTHAFQFRPVLERFDDYDGPRRLFNYISTLTLLQEDSDTVLSDEHLYTSMQAIRNTCMAFRSYMAAHIFVKVEHLKRTHVSRLQCLRDIVIPSCVHGLPANKGMHLDDENLKTCVWILLHTLSLHSSWRPVDELKRLGVIRTMYFLIGTANSWNGGSKVEILKMSLDVLWMCSAVPRIQMDICESTLKIRDQNVESLGVILELCEGEMIADSEVQFAALRVIINCVCAPLERMNKCLLSNNCRGLTTFDEEGHPFQHSGRLALSPSTSDTLVHVSDSRISCRSVGTPYKIRKQKKAQMEFFLEKVWSAIRRNNGIMILKKLLYTETPITEADALRGIACQILNGLARSENVRQILEVMPLIANSELCGLMREPVLQERRAEHTRFCEQAHLLIEKITRKRIHDFPKDLTKEKLWKWHIVAHTKVVYNDKELLQLIHQHLIKKGMLKTAENLKEEANLPDIPASRVSTRLLSIGPLPKCFGNTFSDVDSDIVLGKTLVLSTFDGNNRRRRSERLTASIITAEHTLLNEQQDQIASLSSTSMSKSTKVLNIAGRRHCDGSSPGTSFLSYYSTDLRKPEVTDSTESSTNPQLSSAMPVPPKDLDEIVTDFFRKQHSACCNPISTCPPFSLYYPHHCPEPQRKRFAPKNIANRFLSRPLISAAWNRERFREDIHFAFSRFRPVRSFTESEETFTCCSFSIDDEHILLGSYAGALNWFNIHTGAEESNTECHHSAITGIEQSKDGSLLLTSSAFVKPLSSLWRIGETQEHMINFPDEYFVEFNKTVQDRIIGTQGSKATIYDTETGRAVVRLFDETLANNYTRNKATFDPRDELILNDGILWDPRLGTKIVHKFDKMNAINCGMFHPRGNEVIINSEVVRPMSIFCFSTNKTCSVWDVRNFKLLHSISALDQCKIVFSGGTDAIYGSTYLDVEEIDDRFRQTFACSFRTFDSTTYKVITTVDAKRALFDFCADHNDQYMALIEAHGNADDLLELRENVCRLYEVGKRREADECDDEQEETGDDNGDDDMGSSSEMDTSLGDTTATDSSSEENSDEESDESLYESTHSLNGSLNDEDEQWADDDGHISENGESSERSNGVLLRIGDREALNIVFDPGTNRRDIRLLQALAVDSDSDTEVDVSYNPDDDSANADMHPGSSSIVLNPILRRQRRAERE</sequence>
<evidence type="ECO:0000256" key="1">
    <source>
        <dbReference type="ARBA" id="ARBA00004123"/>
    </source>
</evidence>
<comment type="similarity">
    <text evidence="3">Belongs to the VPRBP/DCAF1 family.</text>
</comment>
<organism evidence="9">
    <name type="scientific">Brugia pahangi</name>
    <name type="common">Filarial nematode worm</name>
    <dbReference type="NCBI Taxonomy" id="6280"/>
    <lineage>
        <taxon>Eukaryota</taxon>
        <taxon>Metazoa</taxon>
        <taxon>Ecdysozoa</taxon>
        <taxon>Nematoda</taxon>
        <taxon>Chromadorea</taxon>
        <taxon>Rhabditida</taxon>
        <taxon>Spirurina</taxon>
        <taxon>Spiruromorpha</taxon>
        <taxon>Filarioidea</taxon>
        <taxon>Onchocercidae</taxon>
        <taxon>Brugia</taxon>
    </lineage>
</organism>
<dbReference type="GO" id="GO:0005634">
    <property type="term" value="C:nucleus"/>
    <property type="evidence" value="ECO:0007669"/>
    <property type="project" value="UniProtKB-SubCell"/>
</dbReference>
<dbReference type="InterPro" id="IPR006594">
    <property type="entry name" value="LisH"/>
</dbReference>
<keyword evidence="5" id="KW-0539">Nucleus</keyword>
<evidence type="ECO:0000256" key="2">
    <source>
        <dbReference type="ARBA" id="ARBA00004906"/>
    </source>
</evidence>
<dbReference type="WBParaSite" id="BPAG_0000069001-mRNA-1">
    <property type="protein sequence ID" value="BPAG_0000069001-mRNA-1"/>
    <property type="gene ID" value="BPAG_0000069001"/>
</dbReference>
<feature type="region of interest" description="Disordered" evidence="6">
    <location>
        <begin position="1"/>
        <end position="21"/>
    </location>
</feature>
<dbReference type="EMBL" id="UZAD01000036">
    <property type="protein sequence ID" value="VDN81877.1"/>
    <property type="molecule type" value="Genomic_DNA"/>
</dbReference>
<evidence type="ECO:0000313" key="8">
    <source>
        <dbReference type="Proteomes" id="UP000278627"/>
    </source>
</evidence>
<dbReference type="UniPathway" id="UPA00143"/>
<evidence type="ECO:0000256" key="4">
    <source>
        <dbReference type="ARBA" id="ARBA00022786"/>
    </source>
</evidence>
<dbReference type="InterPro" id="IPR036322">
    <property type="entry name" value="WD40_repeat_dom_sf"/>
</dbReference>
<comment type="pathway">
    <text evidence="2">Protein modification; protein ubiquitination.</text>
</comment>
<feature type="compositionally biased region" description="Acidic residues" evidence="6">
    <location>
        <begin position="1513"/>
        <end position="1531"/>
    </location>
</feature>
<dbReference type="GO" id="GO:0016567">
    <property type="term" value="P:protein ubiquitination"/>
    <property type="evidence" value="ECO:0007669"/>
    <property type="project" value="UniProtKB-UniPathway"/>
</dbReference>
<dbReference type="InterPro" id="IPR033270">
    <property type="entry name" value="VPRBP/DCAF1"/>
</dbReference>
<dbReference type="PANTHER" id="PTHR13129">
    <property type="entry name" value="VPRBP PROTEIN-RELATED"/>
    <property type="match status" value="1"/>
</dbReference>
<gene>
    <name evidence="7" type="ORF">BPAG_LOCUS691</name>
</gene>
<feature type="region of interest" description="Disordered" evidence="6">
    <location>
        <begin position="210"/>
        <end position="239"/>
    </location>
</feature>
<feature type="compositionally biased region" description="Low complexity" evidence="6">
    <location>
        <begin position="1532"/>
        <end position="1549"/>
    </location>
</feature>
<feature type="region of interest" description="Disordered" evidence="6">
    <location>
        <begin position="1510"/>
        <end position="1600"/>
    </location>
</feature>
<evidence type="ECO:0000313" key="9">
    <source>
        <dbReference type="WBParaSite" id="BPAG_0000069001-mRNA-1"/>
    </source>
</evidence>
<dbReference type="SMART" id="SM00667">
    <property type="entry name" value="LisH"/>
    <property type="match status" value="1"/>
</dbReference>
<comment type="subcellular location">
    <subcellularLocation>
        <location evidence="1">Nucleus</location>
    </subcellularLocation>
</comment>
<evidence type="ECO:0000256" key="3">
    <source>
        <dbReference type="ARBA" id="ARBA00008845"/>
    </source>
</evidence>
<dbReference type="Proteomes" id="UP000278627">
    <property type="component" value="Unassembled WGS sequence"/>
</dbReference>
<feature type="compositionally biased region" description="Basic and acidic residues" evidence="6">
    <location>
        <begin position="210"/>
        <end position="226"/>
    </location>
</feature>
<evidence type="ECO:0000256" key="5">
    <source>
        <dbReference type="ARBA" id="ARBA00023242"/>
    </source>
</evidence>
<feature type="compositionally biased region" description="Polar residues" evidence="6">
    <location>
        <begin position="1085"/>
        <end position="1098"/>
    </location>
</feature>
<reference evidence="9" key="1">
    <citation type="submission" date="2017-02" db="UniProtKB">
        <authorList>
            <consortium name="WormBaseParasite"/>
        </authorList>
    </citation>
    <scope>IDENTIFICATION</scope>
</reference>
<dbReference type="PROSITE" id="PS50896">
    <property type="entry name" value="LISH"/>
    <property type="match status" value="1"/>
</dbReference>
<keyword evidence="8" id="KW-1185">Reference proteome</keyword>
<evidence type="ECO:0000313" key="7">
    <source>
        <dbReference type="EMBL" id="VDN81877.1"/>
    </source>
</evidence>
<feature type="compositionally biased region" description="Basic and acidic residues" evidence="6">
    <location>
        <begin position="1584"/>
        <end position="1596"/>
    </location>
</feature>
<dbReference type="GO" id="GO:0080008">
    <property type="term" value="C:Cul4-RING E3 ubiquitin ligase complex"/>
    <property type="evidence" value="ECO:0007669"/>
    <property type="project" value="TreeGrafter"/>
</dbReference>
<accession>A0A0N4SY91</accession>
<feature type="region of interest" description="Disordered" evidence="6">
    <location>
        <begin position="1082"/>
        <end position="1102"/>
    </location>
</feature>
<dbReference type="SUPFAM" id="SSF50978">
    <property type="entry name" value="WD40 repeat-like"/>
    <property type="match status" value="1"/>
</dbReference>
<proteinExistence type="inferred from homology"/>
<evidence type="ECO:0000256" key="6">
    <source>
        <dbReference type="SAM" id="MobiDB-lite"/>
    </source>
</evidence>
<protein>
    <submittedName>
        <fullName evidence="9">LisH domain-containing protein</fullName>
    </submittedName>
</protein>